<reference evidence="3" key="1">
    <citation type="submission" date="2018-05" db="EMBL/GenBank/DDBJ databases">
        <authorList>
            <person name="Lanie J.A."/>
            <person name="Ng W.-L."/>
            <person name="Kazmierczak K.M."/>
            <person name="Andrzejewski T.M."/>
            <person name="Davidsen T.M."/>
            <person name="Wayne K.J."/>
            <person name="Tettelin H."/>
            <person name="Glass J.I."/>
            <person name="Rusch D."/>
            <person name="Podicherti R."/>
            <person name="Tsui H.-C.T."/>
            <person name="Winkler M.E."/>
        </authorList>
    </citation>
    <scope>NUCLEOTIDE SEQUENCE</scope>
</reference>
<dbReference type="AlphaFoldDB" id="A0A381TCE7"/>
<keyword evidence="1" id="KW-1133">Transmembrane helix</keyword>
<evidence type="ECO:0000259" key="2">
    <source>
        <dbReference type="Pfam" id="PF04028"/>
    </source>
</evidence>
<name>A0A381TCE7_9ZZZZ</name>
<proteinExistence type="predicted"/>
<evidence type="ECO:0000313" key="3">
    <source>
        <dbReference type="EMBL" id="SVA13394.1"/>
    </source>
</evidence>
<dbReference type="SUPFAM" id="SSF69593">
    <property type="entry name" value="Glycerol-3-phosphate (1)-acyltransferase"/>
    <property type="match status" value="1"/>
</dbReference>
<keyword evidence="1" id="KW-0812">Transmembrane</keyword>
<evidence type="ECO:0000256" key="1">
    <source>
        <dbReference type="SAM" id="Phobius"/>
    </source>
</evidence>
<feature type="transmembrane region" description="Helical" evidence="1">
    <location>
        <begin position="44"/>
        <end position="61"/>
    </location>
</feature>
<protein>
    <recommendedName>
        <fullName evidence="2">DUF374 domain-containing protein</fullName>
    </recommendedName>
</protein>
<dbReference type="EMBL" id="UINC01004313">
    <property type="protein sequence ID" value="SVA13394.1"/>
    <property type="molecule type" value="Genomic_DNA"/>
</dbReference>
<organism evidence="3">
    <name type="scientific">marine metagenome</name>
    <dbReference type="NCBI Taxonomy" id="408172"/>
    <lineage>
        <taxon>unclassified sequences</taxon>
        <taxon>metagenomes</taxon>
        <taxon>ecological metagenomes</taxon>
    </lineage>
</organism>
<dbReference type="InterPro" id="IPR007172">
    <property type="entry name" value="DUF374"/>
</dbReference>
<gene>
    <name evidence="3" type="ORF">METZ01_LOCUS66248</name>
</gene>
<feature type="domain" description="DUF374" evidence="2">
    <location>
        <begin position="107"/>
        <end position="171"/>
    </location>
</feature>
<dbReference type="Pfam" id="PF04028">
    <property type="entry name" value="DUF374"/>
    <property type="match status" value="1"/>
</dbReference>
<keyword evidence="1" id="KW-0472">Membrane</keyword>
<accession>A0A381TCE7</accession>
<sequence length="260" mass="29196">MTKALLVLQNHFIVDNKFKKSNFNQGDSPSSYHGKRKLSLGRRIYYLFGLPLLLLLINILWKTYRIEKIIGKEIVARVINDNNIYAPTYWHQHTILCMCMIRGWITRGFKTGFIISPSVDGEVPARIAKSWGAKVIRGSSVRTGALAMRGIHKIMKQGFSIVSAADGPLGPKYEFKSGVVLISKIGSAPILPLSCAAEKAWYLNRWDDFMIPKPFSRVVLAIGEPIHPDKSTTMDELQAARDFAENSINSLSLEAQKIFD</sequence>